<dbReference type="GO" id="GO:0006606">
    <property type="term" value="P:protein import into nucleus"/>
    <property type="evidence" value="ECO:0007669"/>
    <property type="project" value="TreeGrafter"/>
</dbReference>
<dbReference type="GO" id="GO:0017056">
    <property type="term" value="F:structural constituent of nuclear pore"/>
    <property type="evidence" value="ECO:0007669"/>
    <property type="project" value="InterPro"/>
</dbReference>
<dbReference type="AlphaFoldDB" id="A0A9P8P6D9"/>
<dbReference type="InterPro" id="IPR007758">
    <property type="entry name" value="Nucleoporin_NSP1_C"/>
</dbReference>
<evidence type="ECO:0000256" key="2">
    <source>
        <dbReference type="ARBA" id="ARBA00004567"/>
    </source>
</evidence>
<feature type="compositionally biased region" description="Low complexity" evidence="14">
    <location>
        <begin position="164"/>
        <end position="185"/>
    </location>
</feature>
<feature type="compositionally biased region" description="Low complexity" evidence="14">
    <location>
        <begin position="234"/>
        <end position="248"/>
    </location>
</feature>
<evidence type="ECO:0000256" key="3">
    <source>
        <dbReference type="ARBA" id="ARBA00004620"/>
    </source>
</evidence>
<keyword evidence="17" id="KW-1185">Reference proteome</keyword>
<comment type="subcellular location">
    <subcellularLocation>
        <location evidence="1">Nucleus membrane</location>
        <topology evidence="1">Peripheral membrane protein</topology>
        <orientation evidence="1">Cytoplasmic side</orientation>
    </subcellularLocation>
    <subcellularLocation>
        <location evidence="3">Nucleus membrane</location>
        <topology evidence="3">Peripheral membrane protein</topology>
        <orientation evidence="3">Nucleoplasmic side</orientation>
    </subcellularLocation>
    <subcellularLocation>
        <location evidence="2">Nucleus</location>
        <location evidence="2">Nuclear pore complex</location>
    </subcellularLocation>
</comment>
<name>A0A9P8P6D9_9ASCO</name>
<dbReference type="GO" id="GO:0031965">
    <property type="term" value="C:nuclear membrane"/>
    <property type="evidence" value="ECO:0007669"/>
    <property type="project" value="UniProtKB-SubCell"/>
</dbReference>
<evidence type="ECO:0000259" key="15">
    <source>
        <dbReference type="Pfam" id="PF05064"/>
    </source>
</evidence>
<proteinExistence type="inferred from homology"/>
<feature type="compositionally biased region" description="Low complexity" evidence="14">
    <location>
        <begin position="87"/>
        <end position="99"/>
    </location>
</feature>
<dbReference type="GO" id="GO:0044613">
    <property type="term" value="C:nuclear pore central transport channel"/>
    <property type="evidence" value="ECO:0007669"/>
    <property type="project" value="TreeGrafter"/>
</dbReference>
<evidence type="ECO:0000256" key="11">
    <source>
        <dbReference type="ARBA" id="ARBA00068864"/>
    </source>
</evidence>
<dbReference type="InterPro" id="IPR026010">
    <property type="entry name" value="NSP1/NUP62"/>
</dbReference>
<dbReference type="GO" id="GO:0051028">
    <property type="term" value="P:mRNA transport"/>
    <property type="evidence" value="ECO:0007669"/>
    <property type="project" value="UniProtKB-KW"/>
</dbReference>
<feature type="compositionally biased region" description="Low complexity" evidence="14">
    <location>
        <begin position="115"/>
        <end position="133"/>
    </location>
</feature>
<keyword evidence="9" id="KW-0906">Nuclear pore complex</keyword>
<keyword evidence="8" id="KW-0811">Translocation</keyword>
<sequence length="634" mass="65799">MFNFSNNAGQNGQAGQANQTFQFGSKPAQDQNASAPSTFNFGSGNSNDTAASKPAFSFSGNNSNAAPFGAASSNTESKPSLFGSSTAAPAAQPSQSQPSLFGGASTPAKSDAKPGFFFGNSNNTSNSTSLFGGQKTDAKPAGFNLGASQTSDAKPQTSGGLFGGAQSQPAASSTAPAAGGFSFGAKTDKPAESKPLFGSTSATSGSKPLFGGSDATAAPAADKPAEKPVLSFGASSAQPAASKPAFAFGATSGNKTDAPAPASSSAVSTTSSLSFGQKKDDSKPAFSFGEKKDEPKPAAAPSFSLGGSKPDASKPASGFSFGGSSITASTGAANGTKAEAKPATTGFSFGTKPDDKAAATPAAPSSFSFSGAKTETKPAATGFNLNVSKDSEKKEDAKPAEKKEEPKAGGFASGTIDKPQVKLEDIKPQPMSIKNKTLEDLITKWTNQLSSSTKIFENYSDKINHWDQVLVTSSEKISKLYADSLTCDQKQSKVDQTLSYIEKQQEELDKLLDGYEKQSESLLASVQQVNTTNGNERVFTNDQIRENSYRLAESLENKLDSLGTNFSSLISEVNEVSDSFNRSLLSTSSKSLEEKTSLEDILKLLNNHLESLNWIEKNEGMLKEQIETLKNSTV</sequence>
<evidence type="ECO:0000256" key="10">
    <source>
        <dbReference type="ARBA" id="ARBA00023242"/>
    </source>
</evidence>
<protein>
    <recommendedName>
        <fullName evidence="11">Nucleoporin NSP1</fullName>
    </recommendedName>
    <alternativeName>
        <fullName evidence="12">Nuclear pore protein NSP1</fullName>
    </alternativeName>
    <alternativeName>
        <fullName evidence="13">Nucleoskeletal-like protein</fullName>
    </alternativeName>
</protein>
<evidence type="ECO:0000256" key="1">
    <source>
        <dbReference type="ARBA" id="ARBA00004335"/>
    </source>
</evidence>
<dbReference type="PANTHER" id="PTHR12084">
    <property type="entry name" value="NUCLEAR PORE GLYCOPROTEIN P62-RELATED"/>
    <property type="match status" value="1"/>
</dbReference>
<feature type="compositionally biased region" description="Polar residues" evidence="14">
    <location>
        <begin position="322"/>
        <end position="333"/>
    </location>
</feature>
<evidence type="ECO:0000256" key="8">
    <source>
        <dbReference type="ARBA" id="ARBA00023010"/>
    </source>
</evidence>
<dbReference type="Pfam" id="PF05064">
    <property type="entry name" value="Nsp1_C"/>
    <property type="match status" value="1"/>
</dbReference>
<evidence type="ECO:0000256" key="9">
    <source>
        <dbReference type="ARBA" id="ARBA00023132"/>
    </source>
</evidence>
<evidence type="ECO:0000256" key="7">
    <source>
        <dbReference type="ARBA" id="ARBA00022927"/>
    </source>
</evidence>
<reference evidence="16" key="1">
    <citation type="journal article" date="2021" name="Open Biol.">
        <title>Shared evolutionary footprints suggest mitochondrial oxidative damage underlies multiple complex I losses in fungi.</title>
        <authorList>
            <person name="Schikora-Tamarit M.A."/>
            <person name="Marcet-Houben M."/>
            <person name="Nosek J."/>
            <person name="Gabaldon T."/>
        </authorList>
    </citation>
    <scope>NUCLEOTIDE SEQUENCE</scope>
    <source>
        <strain evidence="16">CBS6075</strain>
    </source>
</reference>
<dbReference type="GeneID" id="70236229"/>
<gene>
    <name evidence="16" type="ORF">OGAPHI_004264</name>
</gene>
<keyword evidence="10" id="KW-0539">Nucleus</keyword>
<feature type="region of interest" description="Disordered" evidence="14">
    <location>
        <begin position="1"/>
        <end position="417"/>
    </location>
</feature>
<feature type="compositionally biased region" description="Polar residues" evidence="14">
    <location>
        <begin position="58"/>
        <end position="86"/>
    </location>
</feature>
<feature type="compositionally biased region" description="Polar residues" evidence="14">
    <location>
        <begin position="28"/>
        <end position="50"/>
    </location>
</feature>
<comment type="similarity">
    <text evidence="4">Belongs to the nucleoporin NSP1/NUP62 family.</text>
</comment>
<dbReference type="PANTHER" id="PTHR12084:SF0">
    <property type="entry name" value="NUCLEAR PORE GLYCOPROTEIN P62"/>
    <property type="match status" value="1"/>
</dbReference>
<organism evidence="16 17">
    <name type="scientific">Ogataea philodendri</name>
    <dbReference type="NCBI Taxonomy" id="1378263"/>
    <lineage>
        <taxon>Eukaryota</taxon>
        <taxon>Fungi</taxon>
        <taxon>Dikarya</taxon>
        <taxon>Ascomycota</taxon>
        <taxon>Saccharomycotina</taxon>
        <taxon>Pichiomycetes</taxon>
        <taxon>Pichiales</taxon>
        <taxon>Pichiaceae</taxon>
        <taxon>Ogataea</taxon>
    </lineage>
</organism>
<evidence type="ECO:0000256" key="6">
    <source>
        <dbReference type="ARBA" id="ARBA00022816"/>
    </source>
</evidence>
<evidence type="ECO:0000313" key="16">
    <source>
        <dbReference type="EMBL" id="KAH3666075.1"/>
    </source>
</evidence>
<dbReference type="EMBL" id="JAEUBE010000295">
    <property type="protein sequence ID" value="KAH3666075.1"/>
    <property type="molecule type" value="Genomic_DNA"/>
</dbReference>
<dbReference type="OrthoDB" id="344345at2759"/>
<feature type="domain" description="Nucleoporin NSP1-like C-terminal" evidence="15">
    <location>
        <begin position="425"/>
        <end position="531"/>
    </location>
</feature>
<reference evidence="16" key="2">
    <citation type="submission" date="2021-01" db="EMBL/GenBank/DDBJ databases">
        <authorList>
            <person name="Schikora-Tamarit M.A."/>
        </authorList>
    </citation>
    <scope>NUCLEOTIDE SEQUENCE</scope>
    <source>
        <strain evidence="16">CBS6075</strain>
    </source>
</reference>
<accession>A0A9P8P6D9</accession>
<evidence type="ECO:0000313" key="17">
    <source>
        <dbReference type="Proteomes" id="UP000769157"/>
    </source>
</evidence>
<dbReference type="Pfam" id="PF13634">
    <property type="entry name" value="Nucleoporin_FG"/>
    <property type="match status" value="3"/>
</dbReference>
<dbReference type="FunFam" id="1.20.5.170:FF:000040">
    <property type="entry name" value="Nuclear pore glycoprotein p62"/>
    <property type="match status" value="1"/>
</dbReference>
<keyword evidence="7" id="KW-0653">Protein transport</keyword>
<dbReference type="Proteomes" id="UP000769157">
    <property type="component" value="Unassembled WGS sequence"/>
</dbReference>
<evidence type="ECO:0000256" key="14">
    <source>
        <dbReference type="SAM" id="MobiDB-lite"/>
    </source>
</evidence>
<dbReference type="RefSeq" id="XP_046061279.1">
    <property type="nucleotide sequence ID" value="XM_046205323.1"/>
</dbReference>
<feature type="compositionally biased region" description="Basic and acidic residues" evidence="14">
    <location>
        <begin position="389"/>
        <end position="407"/>
    </location>
</feature>
<feature type="compositionally biased region" description="Low complexity" evidence="14">
    <location>
        <begin position="258"/>
        <end position="274"/>
    </location>
</feature>
<feature type="compositionally biased region" description="Polar residues" evidence="14">
    <location>
        <begin position="146"/>
        <end position="159"/>
    </location>
</feature>
<evidence type="ECO:0000256" key="4">
    <source>
        <dbReference type="ARBA" id="ARBA00005911"/>
    </source>
</evidence>
<comment type="caution">
    <text evidence="16">The sequence shown here is derived from an EMBL/GenBank/DDBJ whole genome shotgun (WGS) entry which is preliminary data.</text>
</comment>
<dbReference type="InterPro" id="IPR025574">
    <property type="entry name" value="Nucleoporin_FG_rpt"/>
</dbReference>
<feature type="compositionally biased region" description="Basic and acidic residues" evidence="14">
    <location>
        <begin position="277"/>
        <end position="296"/>
    </location>
</feature>
<evidence type="ECO:0000256" key="12">
    <source>
        <dbReference type="ARBA" id="ARBA00078941"/>
    </source>
</evidence>
<evidence type="ECO:0000256" key="5">
    <source>
        <dbReference type="ARBA" id="ARBA00022448"/>
    </source>
</evidence>
<feature type="compositionally biased region" description="Low complexity" evidence="14">
    <location>
        <begin position="358"/>
        <end position="370"/>
    </location>
</feature>
<dbReference type="GO" id="GO:0005543">
    <property type="term" value="F:phospholipid binding"/>
    <property type="evidence" value="ECO:0007669"/>
    <property type="project" value="TreeGrafter"/>
</dbReference>
<feature type="compositionally biased region" description="Low complexity" evidence="14">
    <location>
        <begin position="1"/>
        <end position="24"/>
    </location>
</feature>
<dbReference type="GO" id="GO:0006405">
    <property type="term" value="P:RNA export from nucleus"/>
    <property type="evidence" value="ECO:0007669"/>
    <property type="project" value="TreeGrafter"/>
</dbReference>
<dbReference type="Gene3D" id="1.20.5.170">
    <property type="match status" value="1"/>
</dbReference>
<keyword evidence="6" id="KW-0509">mRNA transport</keyword>
<evidence type="ECO:0000256" key="13">
    <source>
        <dbReference type="ARBA" id="ARBA00081079"/>
    </source>
</evidence>
<keyword evidence="5" id="KW-0813">Transport</keyword>